<reference evidence="1" key="1">
    <citation type="submission" date="2022-09" db="EMBL/GenBank/DDBJ databases">
        <title>Diverse halophilic archaea isolated from saline environments.</title>
        <authorList>
            <person name="Cui H.-L."/>
        </authorList>
    </citation>
    <scope>NUCLEOTIDE SEQUENCE</scope>
    <source>
        <strain evidence="1">ZS-35-S2</strain>
    </source>
</reference>
<name>A0A9E7UCX9_9EURY</name>
<dbReference type="Proteomes" id="UP001057580">
    <property type="component" value="Chromosome"/>
</dbReference>
<dbReference type="GeneID" id="74942916"/>
<protein>
    <submittedName>
        <fullName evidence="1">Uncharacterized protein</fullName>
    </submittedName>
</protein>
<dbReference type="EMBL" id="CP104003">
    <property type="protein sequence ID" value="UWM56762.1"/>
    <property type="molecule type" value="Genomic_DNA"/>
</dbReference>
<dbReference type="KEGG" id="ssai:N0B31_10800"/>
<dbReference type="InterPro" id="IPR055808">
    <property type="entry name" value="DUF7384"/>
</dbReference>
<gene>
    <name evidence="1" type="ORF">N0B31_10800</name>
</gene>
<evidence type="ECO:0000313" key="2">
    <source>
        <dbReference type="Proteomes" id="UP001057580"/>
    </source>
</evidence>
<evidence type="ECO:0000313" key="1">
    <source>
        <dbReference type="EMBL" id="UWM56762.1"/>
    </source>
</evidence>
<sequence>MSEHEHADGPDPTRVVADADVLAADLLVGGDARRALDALREHSWLTLVASDPLLDDAEAVVSELADDSLAADWRERVEAWREPVEQTPGDHPGLASAHAGGAAHLLSFDERLTSAAGGANLKGHVDVSVRTPRAFAAVFRPERLWPEVGEGTYPGPDRDPRG</sequence>
<dbReference type="AlphaFoldDB" id="A0A9E7UCX9"/>
<accession>A0A9E7UCX9</accession>
<keyword evidence="2" id="KW-1185">Reference proteome</keyword>
<dbReference type="Pfam" id="PF24109">
    <property type="entry name" value="DUF7384"/>
    <property type="match status" value="1"/>
</dbReference>
<dbReference type="RefSeq" id="WP_260643876.1">
    <property type="nucleotide sequence ID" value="NZ_CP104003.1"/>
</dbReference>
<organism evidence="1 2">
    <name type="scientific">Salinirubellus salinus</name>
    <dbReference type="NCBI Taxonomy" id="1364945"/>
    <lineage>
        <taxon>Archaea</taxon>
        <taxon>Methanobacteriati</taxon>
        <taxon>Methanobacteriota</taxon>
        <taxon>Stenosarchaea group</taxon>
        <taxon>Halobacteria</taxon>
        <taxon>Halobacteriales</taxon>
        <taxon>Natronomonadaceae</taxon>
        <taxon>Salinirubellus</taxon>
    </lineage>
</organism>
<proteinExistence type="predicted"/>